<gene>
    <name evidence="2" type="ORF">MBCUT_13110</name>
</gene>
<evidence type="ECO:0008006" key="4">
    <source>
        <dbReference type="Google" id="ProtNLM"/>
    </source>
</evidence>
<name>A0A166CPF9_9EURY</name>
<accession>A0A166CPF9</accession>
<organism evidence="2 3">
    <name type="scientific">Methanobrevibacter cuticularis</name>
    <dbReference type="NCBI Taxonomy" id="47311"/>
    <lineage>
        <taxon>Archaea</taxon>
        <taxon>Methanobacteriati</taxon>
        <taxon>Methanobacteriota</taxon>
        <taxon>Methanomada group</taxon>
        <taxon>Methanobacteria</taxon>
        <taxon>Methanobacteriales</taxon>
        <taxon>Methanobacteriaceae</taxon>
        <taxon>Methanobrevibacter</taxon>
    </lineage>
</organism>
<evidence type="ECO:0000256" key="1">
    <source>
        <dbReference type="SAM" id="Phobius"/>
    </source>
</evidence>
<proteinExistence type="predicted"/>
<keyword evidence="1" id="KW-0472">Membrane</keyword>
<reference evidence="2 3" key="1">
    <citation type="submission" date="2016-04" db="EMBL/GenBank/DDBJ databases">
        <title>Genome sequence of Methanobrevibacter cuticularis DSM 11139.</title>
        <authorList>
            <person name="Poehlein A."/>
            <person name="Seedorf H."/>
            <person name="Daniel R."/>
        </authorList>
    </citation>
    <scope>NUCLEOTIDE SEQUENCE [LARGE SCALE GENOMIC DNA]</scope>
    <source>
        <strain evidence="2 3">DSM 11139</strain>
    </source>
</reference>
<evidence type="ECO:0000313" key="3">
    <source>
        <dbReference type="Proteomes" id="UP000077275"/>
    </source>
</evidence>
<dbReference type="RefSeq" id="WP_067259886.1">
    <property type="nucleotide sequence ID" value="NZ_LWMW01000108.1"/>
</dbReference>
<feature type="transmembrane region" description="Helical" evidence="1">
    <location>
        <begin position="49"/>
        <end position="73"/>
    </location>
</feature>
<dbReference type="AlphaFoldDB" id="A0A166CPF9"/>
<keyword evidence="1" id="KW-1133">Transmembrane helix</keyword>
<dbReference type="PATRIC" id="fig|47311.3.peg.1434"/>
<protein>
    <recommendedName>
        <fullName evidence="4">Tetrahydromethanopterin S-methyltransferase</fullName>
    </recommendedName>
</protein>
<keyword evidence="1" id="KW-0812">Transmembrane</keyword>
<dbReference type="Proteomes" id="UP000077275">
    <property type="component" value="Unassembled WGS sequence"/>
</dbReference>
<sequence>MNKIEYFTAGGVICHNCKNIIPQNKKFENKRENWVKKTTATDVAKGAGLLAGAGIGTILIGIICLFVLLYVALIL</sequence>
<comment type="caution">
    <text evidence="2">The sequence shown here is derived from an EMBL/GenBank/DDBJ whole genome shotgun (WGS) entry which is preliminary data.</text>
</comment>
<dbReference type="EMBL" id="LWMW01000108">
    <property type="protein sequence ID" value="KZX15807.1"/>
    <property type="molecule type" value="Genomic_DNA"/>
</dbReference>
<keyword evidence="3" id="KW-1185">Reference proteome</keyword>
<evidence type="ECO:0000313" key="2">
    <source>
        <dbReference type="EMBL" id="KZX15807.1"/>
    </source>
</evidence>